<organism evidence="5 6">
    <name type="scientific">Mycoplasma testudineum</name>
    <dbReference type="NCBI Taxonomy" id="244584"/>
    <lineage>
        <taxon>Bacteria</taxon>
        <taxon>Bacillati</taxon>
        <taxon>Mycoplasmatota</taxon>
        <taxon>Mollicutes</taxon>
        <taxon>Mycoplasmataceae</taxon>
        <taxon>Mycoplasma</taxon>
    </lineage>
</organism>
<dbReference type="InterPro" id="IPR052021">
    <property type="entry name" value="Type-I_RS_S_subunit"/>
</dbReference>
<dbReference type="InterPro" id="IPR044946">
    <property type="entry name" value="Restrct_endonuc_typeI_TRD_sf"/>
</dbReference>
<evidence type="ECO:0000256" key="3">
    <source>
        <dbReference type="ARBA" id="ARBA00023125"/>
    </source>
</evidence>
<evidence type="ECO:0000259" key="4">
    <source>
        <dbReference type="Pfam" id="PF01420"/>
    </source>
</evidence>
<dbReference type="Pfam" id="PF01420">
    <property type="entry name" value="Methylase_S"/>
    <property type="match status" value="1"/>
</dbReference>
<dbReference type="Proteomes" id="UP000295518">
    <property type="component" value="Unassembled WGS sequence"/>
</dbReference>
<dbReference type="PANTHER" id="PTHR30408">
    <property type="entry name" value="TYPE-1 RESTRICTION ENZYME ECOKI SPECIFICITY PROTEIN"/>
    <property type="match status" value="1"/>
</dbReference>
<evidence type="ECO:0000256" key="1">
    <source>
        <dbReference type="ARBA" id="ARBA00010923"/>
    </source>
</evidence>
<feature type="domain" description="Type I restriction modification DNA specificity" evidence="4">
    <location>
        <begin position="21"/>
        <end position="169"/>
    </location>
</feature>
<dbReference type="GO" id="GO:0009307">
    <property type="term" value="P:DNA restriction-modification system"/>
    <property type="evidence" value="ECO:0007669"/>
    <property type="project" value="UniProtKB-KW"/>
</dbReference>
<comment type="similarity">
    <text evidence="1">Belongs to the type-I restriction system S methylase family.</text>
</comment>
<dbReference type="EMBL" id="SNWN01000009">
    <property type="protein sequence ID" value="TDO21054.1"/>
    <property type="molecule type" value="Genomic_DNA"/>
</dbReference>
<dbReference type="SUPFAM" id="SSF116734">
    <property type="entry name" value="DNA methylase specificity domain"/>
    <property type="match status" value="1"/>
</dbReference>
<evidence type="ECO:0000313" key="6">
    <source>
        <dbReference type="Proteomes" id="UP000295518"/>
    </source>
</evidence>
<gene>
    <name evidence="5" type="ORF">EI74_0073</name>
</gene>
<accession>A0A4R6IG68</accession>
<keyword evidence="3" id="KW-0238">DNA-binding</keyword>
<comment type="caution">
    <text evidence="5">The sequence shown here is derived from an EMBL/GenBank/DDBJ whole genome shotgun (WGS) entry which is preliminary data.</text>
</comment>
<feature type="non-terminal residue" evidence="5">
    <location>
        <position position="169"/>
    </location>
</feature>
<name>A0A4R6IG68_9MOLU</name>
<proteinExistence type="inferred from homology"/>
<keyword evidence="6" id="KW-1185">Reference proteome</keyword>
<dbReference type="PANTHER" id="PTHR30408:SF12">
    <property type="entry name" value="TYPE I RESTRICTION ENZYME MJAVIII SPECIFICITY SUBUNIT"/>
    <property type="match status" value="1"/>
</dbReference>
<dbReference type="CDD" id="cd17521">
    <property type="entry name" value="RMtype1_S_Sau13435ORF2165P_TRD2-CR2_like"/>
    <property type="match status" value="1"/>
</dbReference>
<reference evidence="5 6" key="1">
    <citation type="submission" date="2019-03" db="EMBL/GenBank/DDBJ databases">
        <title>Genomic Encyclopedia of Archaeal and Bacterial Type Strains, Phase II (KMG-II): from individual species to whole genera.</title>
        <authorList>
            <person name="Goeker M."/>
        </authorList>
    </citation>
    <scope>NUCLEOTIDE SEQUENCE [LARGE SCALE GENOMIC DNA]</scope>
    <source>
        <strain evidence="5 6">ATCC 700618</strain>
    </source>
</reference>
<dbReference type="GO" id="GO:0003677">
    <property type="term" value="F:DNA binding"/>
    <property type="evidence" value="ECO:0007669"/>
    <property type="project" value="UniProtKB-KW"/>
</dbReference>
<dbReference type="InterPro" id="IPR000055">
    <property type="entry name" value="Restrct_endonuc_typeI_TRD"/>
</dbReference>
<dbReference type="RefSeq" id="WP_133509951.1">
    <property type="nucleotide sequence ID" value="NZ_SNWN01000009.1"/>
</dbReference>
<keyword evidence="2" id="KW-0680">Restriction system</keyword>
<evidence type="ECO:0000313" key="5">
    <source>
        <dbReference type="EMBL" id="TDO21054.1"/>
    </source>
</evidence>
<dbReference type="AlphaFoldDB" id="A0A4R6IG68"/>
<sequence>MSESFKYGLPAAATEYDGINKYLRITDIDNDSRLFKIDKLTSPNFDLNGADDYLLQYGDVLFANTGASVGKSYFHRDICGKVYFAGYLVRLRIKKEHFPKFVYQITFSDEYDKKILITSQRSAQPGVNAKEYSNFKFYIPFFKEQVKIGQLLEKFDSLITLYQRKYEKL</sequence>
<evidence type="ECO:0000256" key="2">
    <source>
        <dbReference type="ARBA" id="ARBA00022747"/>
    </source>
</evidence>
<protein>
    <submittedName>
        <fullName evidence="5">Type I restriction enzyme S subunit</fullName>
    </submittedName>
</protein>
<dbReference type="Gene3D" id="3.90.220.20">
    <property type="entry name" value="DNA methylase specificity domains"/>
    <property type="match status" value="1"/>
</dbReference>